<evidence type="ECO:0000313" key="2">
    <source>
        <dbReference type="EMBL" id="REL25132.1"/>
    </source>
</evidence>
<dbReference type="RefSeq" id="WP_116006297.1">
    <property type="nucleotide sequence ID" value="NZ_QUOU01000001.1"/>
</dbReference>
<organism evidence="2 3">
    <name type="scientific">Thalassotalea euphylliae</name>
    <dbReference type="NCBI Taxonomy" id="1655234"/>
    <lineage>
        <taxon>Bacteria</taxon>
        <taxon>Pseudomonadati</taxon>
        <taxon>Pseudomonadota</taxon>
        <taxon>Gammaproteobacteria</taxon>
        <taxon>Alteromonadales</taxon>
        <taxon>Colwelliaceae</taxon>
        <taxon>Thalassotalea</taxon>
    </lineage>
</organism>
<reference evidence="2 3" key="1">
    <citation type="submission" date="2018-08" db="EMBL/GenBank/DDBJ databases">
        <title>Thalassotalea euphylliae genome.</title>
        <authorList>
            <person name="Summers S."/>
            <person name="Rice S.A."/>
            <person name="Freckelton M.L."/>
            <person name="Nedved B.T."/>
            <person name="Hadfield M.G."/>
        </authorList>
    </citation>
    <scope>NUCLEOTIDE SEQUENCE [LARGE SCALE GENOMIC DNA]</scope>
    <source>
        <strain evidence="2 3">H1</strain>
    </source>
</reference>
<evidence type="ECO:0000313" key="3">
    <source>
        <dbReference type="Proteomes" id="UP000256478"/>
    </source>
</evidence>
<sequence length="104" mass="11527">MSLHRINDNTLLDDEEYEDHVDGNWALGLFIIGAIAAGILTFNNLGILGADNAPKWLKFTIIVIASAVSGYLLSKLRNVVRLLLFLCVSASIIGFIAYFIWMQL</sequence>
<evidence type="ECO:0000256" key="1">
    <source>
        <dbReference type="SAM" id="Phobius"/>
    </source>
</evidence>
<keyword evidence="1" id="KW-0812">Transmembrane</keyword>
<comment type="caution">
    <text evidence="2">The sequence shown here is derived from an EMBL/GenBank/DDBJ whole genome shotgun (WGS) entry which is preliminary data.</text>
</comment>
<gene>
    <name evidence="2" type="ORF">DXX93_00250</name>
</gene>
<feature type="transmembrane region" description="Helical" evidence="1">
    <location>
        <begin position="25"/>
        <end position="44"/>
    </location>
</feature>
<keyword evidence="1" id="KW-1133">Transmembrane helix</keyword>
<protein>
    <submittedName>
        <fullName evidence="2">Uncharacterized protein</fullName>
    </submittedName>
</protein>
<proteinExistence type="predicted"/>
<feature type="transmembrane region" description="Helical" evidence="1">
    <location>
        <begin position="79"/>
        <end position="101"/>
    </location>
</feature>
<feature type="transmembrane region" description="Helical" evidence="1">
    <location>
        <begin position="56"/>
        <end position="73"/>
    </location>
</feature>
<dbReference type="Proteomes" id="UP000256478">
    <property type="component" value="Unassembled WGS sequence"/>
</dbReference>
<dbReference type="AlphaFoldDB" id="A0A3E0TLR0"/>
<name>A0A3E0TLR0_9GAMM</name>
<accession>A0A3E0TLR0</accession>
<dbReference type="EMBL" id="QUOU01000001">
    <property type="protein sequence ID" value="REL25132.1"/>
    <property type="molecule type" value="Genomic_DNA"/>
</dbReference>
<keyword evidence="1" id="KW-0472">Membrane</keyword>